<dbReference type="EMBL" id="JAZHYN010000009">
    <property type="protein sequence ID" value="MEF3365847.1"/>
    <property type="molecule type" value="Genomic_DNA"/>
</dbReference>
<reference evidence="3 4" key="1">
    <citation type="submission" date="2024-02" db="EMBL/GenBank/DDBJ databases">
        <authorList>
            <person name="Grouzdev D."/>
        </authorList>
    </citation>
    <scope>NUCLEOTIDE SEQUENCE [LARGE SCALE GENOMIC DNA]</scope>
    <source>
        <strain evidence="3 4">9N</strain>
    </source>
</reference>
<feature type="signal peptide" evidence="2">
    <location>
        <begin position="1"/>
        <end position="19"/>
    </location>
</feature>
<dbReference type="Proteomes" id="UP001350748">
    <property type="component" value="Unassembled WGS sequence"/>
</dbReference>
<name>A0ABU7XFQ8_9HYPH</name>
<keyword evidence="2" id="KW-0732">Signal</keyword>
<comment type="caution">
    <text evidence="3">The sequence shown here is derived from an EMBL/GenBank/DDBJ whole genome shotgun (WGS) entry which is preliminary data.</text>
</comment>
<protein>
    <submittedName>
        <fullName evidence="3">Uncharacterized protein</fullName>
    </submittedName>
</protein>
<evidence type="ECO:0000313" key="3">
    <source>
        <dbReference type="EMBL" id="MEF3365847.1"/>
    </source>
</evidence>
<accession>A0ABU7XFQ8</accession>
<sequence length="192" mass="21224">MFKSLRLAFLLLLPALVAAAPEARAHRALDWRQEACVLKVGPDFMYLTGYQPATSRKTFCEDIPTAGDTIFVLDYAQEEMRAMTTDFRIVRNVGEAQEEERLDAVTVAYLPPHVYPAGTLEFEHVFKEGGDYVGIVTMDGPHGEHWVSRFPFTVGGRSFIARAPYVLLAAAAALALLLALAWGKRDESAPHA</sequence>
<gene>
    <name evidence="3" type="ORF">V3H18_04790</name>
</gene>
<dbReference type="RefSeq" id="WP_332080784.1">
    <property type="nucleotide sequence ID" value="NZ_JAZHYN010000009.1"/>
</dbReference>
<keyword evidence="4" id="KW-1185">Reference proteome</keyword>
<feature type="chain" id="PRO_5046002048" evidence="2">
    <location>
        <begin position="20"/>
        <end position="192"/>
    </location>
</feature>
<proteinExistence type="predicted"/>
<keyword evidence="1" id="KW-1133">Transmembrane helix</keyword>
<keyword evidence="1" id="KW-0472">Membrane</keyword>
<evidence type="ECO:0000256" key="2">
    <source>
        <dbReference type="SAM" id="SignalP"/>
    </source>
</evidence>
<keyword evidence="1" id="KW-0812">Transmembrane</keyword>
<organism evidence="3 4">
    <name type="scientific">Methylocystis borbori</name>
    <dbReference type="NCBI Taxonomy" id="3118750"/>
    <lineage>
        <taxon>Bacteria</taxon>
        <taxon>Pseudomonadati</taxon>
        <taxon>Pseudomonadota</taxon>
        <taxon>Alphaproteobacteria</taxon>
        <taxon>Hyphomicrobiales</taxon>
        <taxon>Methylocystaceae</taxon>
        <taxon>Methylocystis</taxon>
    </lineage>
</organism>
<evidence type="ECO:0000313" key="4">
    <source>
        <dbReference type="Proteomes" id="UP001350748"/>
    </source>
</evidence>
<feature type="transmembrane region" description="Helical" evidence="1">
    <location>
        <begin position="163"/>
        <end position="182"/>
    </location>
</feature>
<evidence type="ECO:0000256" key="1">
    <source>
        <dbReference type="SAM" id="Phobius"/>
    </source>
</evidence>